<evidence type="ECO:0000313" key="11">
    <source>
        <dbReference type="Proteomes" id="UP000807785"/>
    </source>
</evidence>
<evidence type="ECO:0000256" key="2">
    <source>
        <dbReference type="ARBA" id="ARBA00022448"/>
    </source>
</evidence>
<sequence length="117" mass="12806">MADNAKFALAVLLVIAGLSGFYLLGEQPLIVRVLSVLAGIGAGAAVAWFTAPGQRFAVFGQETVVETKKVVWPSRKETMQTTGIVFAFVVVMAVFLWLTDKSLEWILYDLVLGWRKS</sequence>
<comment type="caution">
    <text evidence="10">The sequence shown here is derived from an EMBL/GenBank/DDBJ whole genome shotgun (WGS) entry which is preliminary data.</text>
</comment>
<dbReference type="HAMAP" id="MF_00422">
    <property type="entry name" value="SecE"/>
    <property type="match status" value="1"/>
</dbReference>
<evidence type="ECO:0000256" key="6">
    <source>
        <dbReference type="ARBA" id="ARBA00022989"/>
    </source>
</evidence>
<keyword evidence="3 9" id="KW-1003">Cell membrane</keyword>
<reference evidence="10" key="1">
    <citation type="submission" date="2020-10" db="EMBL/GenBank/DDBJ databases">
        <title>Connecting structure to function with the recovery of over 1000 high-quality activated sludge metagenome-assembled genomes encoding full-length rRNA genes using long-read sequencing.</title>
        <authorList>
            <person name="Singleton C.M."/>
            <person name="Petriglieri F."/>
            <person name="Kristensen J.M."/>
            <person name="Kirkegaard R.H."/>
            <person name="Michaelsen T.Y."/>
            <person name="Andersen M.H."/>
            <person name="Karst S.M."/>
            <person name="Dueholm M.S."/>
            <person name="Nielsen P.H."/>
            <person name="Albertsen M."/>
        </authorList>
    </citation>
    <scope>NUCLEOTIDE SEQUENCE</scope>
    <source>
        <strain evidence="10">Bjer_18-Q3-R1-45_BAT3C.347</strain>
    </source>
</reference>
<keyword evidence="4 9" id="KW-0812">Transmembrane</keyword>
<accession>A0A9D7HWK2</accession>
<gene>
    <name evidence="9 10" type="primary">secE</name>
    <name evidence="10" type="ORF">IPH26_22475</name>
</gene>
<dbReference type="PRINTS" id="PR01650">
    <property type="entry name" value="SECETRNLCASE"/>
</dbReference>
<keyword evidence="7 9" id="KW-0811">Translocation</keyword>
<dbReference type="PANTHER" id="PTHR33910">
    <property type="entry name" value="PROTEIN TRANSLOCASE SUBUNIT SECE"/>
    <property type="match status" value="1"/>
</dbReference>
<evidence type="ECO:0000256" key="3">
    <source>
        <dbReference type="ARBA" id="ARBA00022475"/>
    </source>
</evidence>
<name>A0A9D7HWK2_9PROT</name>
<dbReference type="NCBIfam" id="TIGR00964">
    <property type="entry name" value="secE_bact"/>
    <property type="match status" value="1"/>
</dbReference>
<feature type="transmembrane region" description="Helical" evidence="9">
    <location>
        <begin position="7"/>
        <end position="24"/>
    </location>
</feature>
<evidence type="ECO:0000256" key="7">
    <source>
        <dbReference type="ARBA" id="ARBA00023010"/>
    </source>
</evidence>
<comment type="subunit">
    <text evidence="9">Component of the Sec protein translocase complex. Heterotrimer consisting of SecY, SecE and SecG subunits. The heterotrimers can form oligomers, although 1 heterotrimer is thought to be able to translocate proteins. Interacts with the ribosome. Interacts with SecDF, and other proteins may be involved. Interacts with SecA.</text>
</comment>
<evidence type="ECO:0000313" key="10">
    <source>
        <dbReference type="EMBL" id="MBK6975595.1"/>
    </source>
</evidence>
<evidence type="ECO:0000256" key="9">
    <source>
        <dbReference type="HAMAP-Rule" id="MF_00422"/>
    </source>
</evidence>
<evidence type="ECO:0000256" key="1">
    <source>
        <dbReference type="ARBA" id="ARBA00004370"/>
    </source>
</evidence>
<comment type="subcellular location">
    <subcellularLocation>
        <location evidence="1">Membrane</location>
    </subcellularLocation>
</comment>
<evidence type="ECO:0000256" key="5">
    <source>
        <dbReference type="ARBA" id="ARBA00022927"/>
    </source>
</evidence>
<dbReference type="GO" id="GO:0005886">
    <property type="term" value="C:plasma membrane"/>
    <property type="evidence" value="ECO:0007669"/>
    <property type="project" value="UniProtKB-UniRule"/>
</dbReference>
<evidence type="ECO:0000256" key="4">
    <source>
        <dbReference type="ARBA" id="ARBA00022692"/>
    </source>
</evidence>
<dbReference type="Gene3D" id="1.20.5.1030">
    <property type="entry name" value="Preprotein translocase secy subunit"/>
    <property type="match status" value="1"/>
</dbReference>
<comment type="caution">
    <text evidence="9">Lacks conserved residue(s) required for the propagation of feature annotation.</text>
</comment>
<dbReference type="PANTHER" id="PTHR33910:SF1">
    <property type="entry name" value="PROTEIN TRANSLOCASE SUBUNIT SECE"/>
    <property type="match status" value="1"/>
</dbReference>
<dbReference type="NCBIfam" id="NF004371">
    <property type="entry name" value="PRK05740.1-1"/>
    <property type="match status" value="1"/>
</dbReference>
<protein>
    <recommendedName>
        <fullName evidence="9">Protein translocase subunit SecE</fullName>
    </recommendedName>
</protein>
<dbReference type="InterPro" id="IPR001901">
    <property type="entry name" value="Translocase_SecE/Sec61-g"/>
</dbReference>
<keyword evidence="8 9" id="KW-0472">Membrane</keyword>
<feature type="transmembrane region" description="Helical" evidence="9">
    <location>
        <begin position="30"/>
        <end position="51"/>
    </location>
</feature>
<dbReference type="Proteomes" id="UP000807785">
    <property type="component" value="Unassembled WGS sequence"/>
</dbReference>
<comment type="function">
    <text evidence="9">Essential subunit of the Sec protein translocation channel SecYEG. Clamps together the 2 halves of SecY. May contact the channel plug during translocation.</text>
</comment>
<dbReference type="AlphaFoldDB" id="A0A9D7HWK2"/>
<keyword evidence="2 9" id="KW-0813">Transport</keyword>
<keyword evidence="5 9" id="KW-0653">Protein transport</keyword>
<dbReference type="EMBL" id="JADJEV010000005">
    <property type="protein sequence ID" value="MBK6975595.1"/>
    <property type="molecule type" value="Genomic_DNA"/>
</dbReference>
<dbReference type="InterPro" id="IPR038379">
    <property type="entry name" value="SecE_sf"/>
</dbReference>
<dbReference type="GO" id="GO:0008320">
    <property type="term" value="F:protein transmembrane transporter activity"/>
    <property type="evidence" value="ECO:0007669"/>
    <property type="project" value="UniProtKB-UniRule"/>
</dbReference>
<feature type="transmembrane region" description="Helical" evidence="9">
    <location>
        <begin position="78"/>
        <end position="98"/>
    </location>
</feature>
<keyword evidence="6 9" id="KW-1133">Transmembrane helix</keyword>
<dbReference type="GO" id="GO:0006605">
    <property type="term" value="P:protein targeting"/>
    <property type="evidence" value="ECO:0007669"/>
    <property type="project" value="UniProtKB-UniRule"/>
</dbReference>
<organism evidence="10 11">
    <name type="scientific">Candidatus Methylophosphatis roskildensis</name>
    <dbReference type="NCBI Taxonomy" id="2899263"/>
    <lineage>
        <taxon>Bacteria</taxon>
        <taxon>Pseudomonadati</taxon>
        <taxon>Pseudomonadota</taxon>
        <taxon>Betaproteobacteria</taxon>
        <taxon>Nitrosomonadales</taxon>
        <taxon>Sterolibacteriaceae</taxon>
        <taxon>Candidatus Methylophosphatis</taxon>
    </lineage>
</organism>
<dbReference type="GO" id="GO:0065002">
    <property type="term" value="P:intracellular protein transmembrane transport"/>
    <property type="evidence" value="ECO:0007669"/>
    <property type="project" value="UniProtKB-UniRule"/>
</dbReference>
<dbReference type="Pfam" id="PF00584">
    <property type="entry name" value="SecE"/>
    <property type="match status" value="1"/>
</dbReference>
<dbReference type="GO" id="GO:0043952">
    <property type="term" value="P:protein transport by the Sec complex"/>
    <property type="evidence" value="ECO:0007669"/>
    <property type="project" value="UniProtKB-UniRule"/>
</dbReference>
<dbReference type="InterPro" id="IPR005807">
    <property type="entry name" value="SecE_bac"/>
</dbReference>
<dbReference type="GO" id="GO:0009306">
    <property type="term" value="P:protein secretion"/>
    <property type="evidence" value="ECO:0007669"/>
    <property type="project" value="UniProtKB-UniRule"/>
</dbReference>
<proteinExistence type="inferred from homology"/>
<comment type="similarity">
    <text evidence="9">Belongs to the SecE/SEC61-gamma family.</text>
</comment>
<evidence type="ECO:0000256" key="8">
    <source>
        <dbReference type="ARBA" id="ARBA00023136"/>
    </source>
</evidence>